<gene>
    <name evidence="3" type="ORF">UFOVP145_23</name>
    <name evidence="1" type="ORF">UFOVP4_51</name>
    <name evidence="2" type="ORF">UFOVP64_9</name>
</gene>
<name>A0A6J7VNL2_9CAUD</name>
<evidence type="ECO:0000313" key="1">
    <source>
        <dbReference type="EMBL" id="CAB4120993.1"/>
    </source>
</evidence>
<reference evidence="3" key="1">
    <citation type="submission" date="2020-05" db="EMBL/GenBank/DDBJ databases">
        <authorList>
            <person name="Chiriac C."/>
            <person name="Salcher M."/>
            <person name="Ghai R."/>
            <person name="Kavagutti S V."/>
        </authorList>
    </citation>
    <scope>NUCLEOTIDE SEQUENCE</scope>
</reference>
<dbReference type="EMBL" id="LR798189">
    <property type="protein sequence ID" value="CAB5078982.1"/>
    <property type="molecule type" value="Genomic_DNA"/>
</dbReference>
<proteinExistence type="predicted"/>
<organism evidence="3">
    <name type="scientific">uncultured Caudovirales phage</name>
    <dbReference type="NCBI Taxonomy" id="2100421"/>
    <lineage>
        <taxon>Viruses</taxon>
        <taxon>Duplodnaviria</taxon>
        <taxon>Heunggongvirae</taxon>
        <taxon>Uroviricota</taxon>
        <taxon>Caudoviricetes</taxon>
        <taxon>Peduoviridae</taxon>
        <taxon>Maltschvirus</taxon>
        <taxon>Maltschvirus maltsch</taxon>
    </lineage>
</organism>
<dbReference type="EMBL" id="LR797822">
    <property type="protein sequence ID" value="CAB4241239.1"/>
    <property type="molecule type" value="Genomic_DNA"/>
</dbReference>
<evidence type="ECO:0000313" key="3">
    <source>
        <dbReference type="EMBL" id="CAB5078982.1"/>
    </source>
</evidence>
<accession>A0A6J7VNL2</accession>
<protein>
    <submittedName>
        <fullName evidence="3">Uncharacterized protein</fullName>
    </submittedName>
</protein>
<evidence type="ECO:0000313" key="2">
    <source>
        <dbReference type="EMBL" id="CAB4241239.1"/>
    </source>
</evidence>
<dbReference type="EMBL" id="LR796136">
    <property type="protein sequence ID" value="CAB4120993.1"/>
    <property type="molecule type" value="Genomic_DNA"/>
</dbReference>
<sequence>MEDDENGGALLADGFEAALIGLGYQFSTPLAVYDWDKCIKILIERDEMELSEAMEFFDFNVMGAWAGVSTPVFIRLTENEDD</sequence>